<dbReference type="Pfam" id="PF08028">
    <property type="entry name" value="Acyl-CoA_dh_2"/>
    <property type="match status" value="1"/>
</dbReference>
<evidence type="ECO:0000259" key="2">
    <source>
        <dbReference type="Pfam" id="PF08028"/>
    </source>
</evidence>
<dbReference type="Gene3D" id="1.10.540.10">
    <property type="entry name" value="Acyl-CoA dehydrogenase/oxidase, N-terminal domain"/>
    <property type="match status" value="1"/>
</dbReference>
<dbReference type="Gene3D" id="2.40.110.10">
    <property type="entry name" value="Butyryl-CoA Dehydrogenase, subunit A, domain 2"/>
    <property type="match status" value="1"/>
</dbReference>
<name>A0A7C8KVD9_9BACI</name>
<keyword evidence="4" id="KW-1185">Reference proteome</keyword>
<evidence type="ECO:0000313" key="4">
    <source>
        <dbReference type="Proteomes" id="UP000480246"/>
    </source>
</evidence>
<evidence type="ECO:0000313" key="3">
    <source>
        <dbReference type="EMBL" id="KAB8136823.1"/>
    </source>
</evidence>
<dbReference type="EMBL" id="WEID01000047">
    <property type="protein sequence ID" value="KAB8136823.1"/>
    <property type="molecule type" value="Genomic_DNA"/>
</dbReference>
<comment type="caution">
    <text evidence="3">The sequence shown here is derived from an EMBL/GenBank/DDBJ whole genome shotgun (WGS) entry which is preliminary data.</text>
</comment>
<dbReference type="Proteomes" id="UP000480246">
    <property type="component" value="Unassembled WGS sequence"/>
</dbReference>
<protein>
    <submittedName>
        <fullName evidence="3">Acyl-CoA dehydrogenase</fullName>
    </submittedName>
</protein>
<proteinExistence type="predicted"/>
<dbReference type="PIRSF" id="PIRSF016578">
    <property type="entry name" value="HsaA"/>
    <property type="match status" value="1"/>
</dbReference>
<gene>
    <name evidence="3" type="ORF">F9U64_10005</name>
</gene>
<dbReference type="InterPro" id="IPR046373">
    <property type="entry name" value="Acyl-CoA_Oxase/DH_mid-dom_sf"/>
</dbReference>
<feature type="domain" description="Acyl-CoA dehydrogenase C-terminal" evidence="2">
    <location>
        <begin position="218"/>
        <end position="347"/>
    </location>
</feature>
<dbReference type="InterPro" id="IPR013107">
    <property type="entry name" value="Acyl-CoA_DH_C"/>
</dbReference>
<organism evidence="3 4">
    <name type="scientific">Gracilibacillus oryzae</name>
    <dbReference type="NCBI Taxonomy" id="1672701"/>
    <lineage>
        <taxon>Bacteria</taxon>
        <taxon>Bacillati</taxon>
        <taxon>Bacillota</taxon>
        <taxon>Bacilli</taxon>
        <taxon>Bacillales</taxon>
        <taxon>Bacillaceae</taxon>
        <taxon>Gracilibacillus</taxon>
    </lineage>
</organism>
<evidence type="ECO:0000256" key="1">
    <source>
        <dbReference type="ARBA" id="ARBA00023002"/>
    </source>
</evidence>
<dbReference type="Gene3D" id="1.20.140.10">
    <property type="entry name" value="Butyryl-CoA Dehydrogenase, subunit A, domain 3"/>
    <property type="match status" value="1"/>
</dbReference>
<dbReference type="GO" id="GO:0050660">
    <property type="term" value="F:flavin adenine dinucleotide binding"/>
    <property type="evidence" value="ECO:0007669"/>
    <property type="project" value="InterPro"/>
</dbReference>
<dbReference type="InterPro" id="IPR037069">
    <property type="entry name" value="AcylCoA_DH/ox_N_sf"/>
</dbReference>
<dbReference type="InterPro" id="IPR009100">
    <property type="entry name" value="AcylCoA_DH/oxidase_NM_dom_sf"/>
</dbReference>
<dbReference type="RefSeq" id="WP_153402950.1">
    <property type="nucleotide sequence ID" value="NZ_ML762429.1"/>
</dbReference>
<dbReference type="SUPFAM" id="SSF56645">
    <property type="entry name" value="Acyl-CoA dehydrogenase NM domain-like"/>
    <property type="match status" value="1"/>
</dbReference>
<keyword evidence="1" id="KW-0560">Oxidoreductase</keyword>
<dbReference type="OrthoDB" id="1170793at2"/>
<accession>A0A7C8KVD9</accession>
<dbReference type="AlphaFoldDB" id="A0A7C8KVD9"/>
<reference evidence="3 4" key="1">
    <citation type="submission" date="2019-10" db="EMBL/GenBank/DDBJ databases">
        <title>Gracilibacillus sp. nov. isolated from rice seeds.</title>
        <authorList>
            <person name="He S."/>
        </authorList>
    </citation>
    <scope>NUCLEOTIDE SEQUENCE [LARGE SCALE GENOMIC DNA]</scope>
    <source>
        <strain evidence="3 4">TD8</strain>
    </source>
</reference>
<sequence length="365" mass="41177">MEFTSKEVQQLEQQLIDIENKKVLPSSVLAVIYQKKLFKLFVSESLGGRGMDLPGALKIFQEASTIDGNLGWAVTIGSGGGMFSANFSEQLAKDLFSQENAVIAGSGFPGGKAVKTDGGYLVNGEWKFCSGSPYATIFTANCLIEEEATVLSFILKPEEVEVMYDWNSFGLVATSSHSIRISNQFIPSERTFSITEMNNNFTEDIHQFPFVPFSEASFASVVLGIGKNFLNEVKVNTKKNKLNWAKGHFDKYQFVISKWEKEMERWKIAETTFYKQIDQVWNLYQEGSPLSEDQLAEFSLVCKKAASTSLTCAQNLFRYMGMEIVMQPSKLNRIWRDLHTASQHAFLIPYRENESDAYEITFAEK</sequence>
<dbReference type="GO" id="GO:0016627">
    <property type="term" value="F:oxidoreductase activity, acting on the CH-CH group of donors"/>
    <property type="evidence" value="ECO:0007669"/>
    <property type="project" value="InterPro"/>
</dbReference>